<dbReference type="SUPFAM" id="SSF46785">
    <property type="entry name" value="Winged helix' DNA-binding domain"/>
    <property type="match status" value="1"/>
</dbReference>
<dbReference type="Gene3D" id="1.10.10.10">
    <property type="entry name" value="Winged helix-like DNA-binding domain superfamily/Winged helix DNA-binding domain"/>
    <property type="match status" value="1"/>
</dbReference>
<evidence type="ECO:0000256" key="1">
    <source>
        <dbReference type="SAM" id="MobiDB-lite"/>
    </source>
</evidence>
<feature type="region of interest" description="Disordered" evidence="1">
    <location>
        <begin position="114"/>
        <end position="150"/>
    </location>
</feature>
<evidence type="ECO:0000313" key="2">
    <source>
        <dbReference type="EMBL" id="GIH87798.1"/>
    </source>
</evidence>
<evidence type="ECO:0000313" key="3">
    <source>
        <dbReference type="Proteomes" id="UP000655044"/>
    </source>
</evidence>
<dbReference type="EMBL" id="BOOI01000067">
    <property type="protein sequence ID" value="GIH87798.1"/>
    <property type="molecule type" value="Genomic_DNA"/>
</dbReference>
<protein>
    <submittedName>
        <fullName evidence="2">ArsR family transcriptional regulator</fullName>
    </submittedName>
</protein>
<comment type="caution">
    <text evidence="2">The sequence shown here is derived from an EMBL/GenBank/DDBJ whole genome shotgun (WGS) entry which is preliminary data.</text>
</comment>
<dbReference type="AlphaFoldDB" id="A0A8J3WFX0"/>
<sequence length="240" mass="25127">MYEHVAGRPEPVSRDEVGEALGLPRTTAAFHLERLAGQGLLEVVFARRTGRTGPGAGRPAKLYRRASCDVAVSLPERHYDLAGLLLAGALQEAERSGDSPRAALERRAHRLGREIGQAAHPASTDREAPDAGKAPDAGEAGKAPDAGEAGGAEGRAALLAALEAHGYEPRAEGGDIVLRNCPFHVLAREHTELVCGMNLHLLDGVLNSLALTGMTARLAPAPGLCCVRLHPAPGRHADGR</sequence>
<gene>
    <name evidence="2" type="ORF">Pro02_62060</name>
</gene>
<dbReference type="InterPro" id="IPR036388">
    <property type="entry name" value="WH-like_DNA-bd_sf"/>
</dbReference>
<organism evidence="2 3">
    <name type="scientific">Planobispora rosea</name>
    <dbReference type="NCBI Taxonomy" id="35762"/>
    <lineage>
        <taxon>Bacteria</taxon>
        <taxon>Bacillati</taxon>
        <taxon>Actinomycetota</taxon>
        <taxon>Actinomycetes</taxon>
        <taxon>Streptosporangiales</taxon>
        <taxon>Streptosporangiaceae</taxon>
        <taxon>Planobispora</taxon>
    </lineage>
</organism>
<keyword evidence="3" id="KW-1185">Reference proteome</keyword>
<reference evidence="2" key="1">
    <citation type="submission" date="2021-01" db="EMBL/GenBank/DDBJ databases">
        <title>Whole genome shotgun sequence of Planobispora rosea NBRC 15558.</title>
        <authorList>
            <person name="Komaki H."/>
            <person name="Tamura T."/>
        </authorList>
    </citation>
    <scope>NUCLEOTIDE SEQUENCE</scope>
    <source>
        <strain evidence="2">NBRC 15558</strain>
    </source>
</reference>
<proteinExistence type="predicted"/>
<dbReference type="InterPro" id="IPR036390">
    <property type="entry name" value="WH_DNA-bd_sf"/>
</dbReference>
<dbReference type="Proteomes" id="UP000655044">
    <property type="component" value="Unassembled WGS sequence"/>
</dbReference>
<feature type="compositionally biased region" description="Low complexity" evidence="1">
    <location>
        <begin position="131"/>
        <end position="147"/>
    </location>
</feature>
<accession>A0A8J3WFX0</accession>
<name>A0A8J3WFX0_PLARO</name>